<gene>
    <name evidence="2" type="ORF">Pph01_70370</name>
</gene>
<accession>A0A8J3XI62</accession>
<dbReference type="RefSeq" id="WP_204077475.1">
    <property type="nucleotide sequence ID" value="NZ_BOOP01000039.1"/>
</dbReference>
<evidence type="ECO:0000313" key="2">
    <source>
        <dbReference type="EMBL" id="GII42034.1"/>
    </source>
</evidence>
<name>A0A8J3XI62_9ACTN</name>
<feature type="compositionally biased region" description="Basic and acidic residues" evidence="1">
    <location>
        <begin position="234"/>
        <end position="245"/>
    </location>
</feature>
<organism evidence="2 3">
    <name type="scientific">Planotetraspora phitsanulokensis</name>
    <dbReference type="NCBI Taxonomy" id="575192"/>
    <lineage>
        <taxon>Bacteria</taxon>
        <taxon>Bacillati</taxon>
        <taxon>Actinomycetota</taxon>
        <taxon>Actinomycetes</taxon>
        <taxon>Streptosporangiales</taxon>
        <taxon>Streptosporangiaceae</taxon>
        <taxon>Planotetraspora</taxon>
    </lineage>
</organism>
<dbReference type="EMBL" id="BOOP01000039">
    <property type="protein sequence ID" value="GII42034.1"/>
    <property type="molecule type" value="Genomic_DNA"/>
</dbReference>
<evidence type="ECO:0000256" key="1">
    <source>
        <dbReference type="SAM" id="MobiDB-lite"/>
    </source>
</evidence>
<sequence length="282" mass="30444">MPDFLIDYDLLHEARKDLHDLADRISPALNNSVFSQLGRGDYGDAGEVFGSEDVTGAFRSLYRLAQDPMDRAKDHLTQLGDIFGSVADAFFDADSQIAEGLGVMGSRMGLDEWRNEKDAWDYRNAHADQCVPNENGDMPGFCGATDPGPPPVDVTYTTDGGQTHTHLTLDENYNVIKEETTVTHNGQTYTSVTDYTDGGKSYTTDTTFSNGTKVHSETHLNDDGSGTMTVTDGDGEKTEYHRDGSGKQWEQVGGDSSGGDGDDGPPPLPQTPVPGGQRPGIQ</sequence>
<proteinExistence type="predicted"/>
<comment type="caution">
    <text evidence="2">The sequence shown here is derived from an EMBL/GenBank/DDBJ whole genome shotgun (WGS) entry which is preliminary data.</text>
</comment>
<keyword evidence="3" id="KW-1185">Reference proteome</keyword>
<reference evidence="2 3" key="1">
    <citation type="submission" date="2021-01" db="EMBL/GenBank/DDBJ databases">
        <title>Whole genome shotgun sequence of Planotetraspora phitsanulokensis NBRC 104273.</title>
        <authorList>
            <person name="Komaki H."/>
            <person name="Tamura T."/>
        </authorList>
    </citation>
    <scope>NUCLEOTIDE SEQUENCE [LARGE SCALE GENOMIC DNA]</scope>
    <source>
        <strain evidence="2 3">NBRC 104273</strain>
    </source>
</reference>
<dbReference type="Proteomes" id="UP000622547">
    <property type="component" value="Unassembled WGS sequence"/>
</dbReference>
<evidence type="ECO:0000313" key="3">
    <source>
        <dbReference type="Proteomes" id="UP000622547"/>
    </source>
</evidence>
<dbReference type="AlphaFoldDB" id="A0A8J3XI62"/>
<protein>
    <submittedName>
        <fullName evidence="2">Uncharacterized protein</fullName>
    </submittedName>
</protein>
<feature type="region of interest" description="Disordered" evidence="1">
    <location>
        <begin position="213"/>
        <end position="282"/>
    </location>
</feature>